<dbReference type="eggNOG" id="COG2181">
    <property type="taxonomic scope" value="Bacteria"/>
</dbReference>
<dbReference type="EMBL" id="ATHJ01000078">
    <property type="protein sequence ID" value="EPR41127.1"/>
    <property type="molecule type" value="Genomic_DNA"/>
</dbReference>
<feature type="domain" description="NarG-like" evidence="8">
    <location>
        <begin position="127"/>
        <end position="278"/>
    </location>
</feature>
<dbReference type="InterPro" id="IPR036197">
    <property type="entry name" value="NarG-like_sf"/>
</dbReference>
<dbReference type="GO" id="GO:0005886">
    <property type="term" value="C:plasma membrane"/>
    <property type="evidence" value="ECO:0007669"/>
    <property type="project" value="UniProtKB-SubCell"/>
</dbReference>
<feature type="transmembrane region" description="Helical" evidence="7">
    <location>
        <begin position="119"/>
        <end position="146"/>
    </location>
</feature>
<comment type="subcellular location">
    <subcellularLocation>
        <location evidence="1">Cell membrane</location>
        <topology evidence="1">Multi-pass membrane protein</topology>
    </subcellularLocation>
</comment>
<keyword evidence="6 7" id="KW-0472">Membrane</keyword>
<evidence type="ECO:0000256" key="2">
    <source>
        <dbReference type="ARBA" id="ARBA00022475"/>
    </source>
</evidence>
<keyword evidence="10" id="KW-1185">Reference proteome</keyword>
<organism evidence="9 10">
    <name type="scientific">Desulfococcus multivorans DSM 2059</name>
    <dbReference type="NCBI Taxonomy" id="1121405"/>
    <lineage>
        <taxon>Bacteria</taxon>
        <taxon>Pseudomonadati</taxon>
        <taxon>Thermodesulfobacteriota</taxon>
        <taxon>Desulfobacteria</taxon>
        <taxon>Desulfobacterales</taxon>
        <taxon>Desulfococcaceae</taxon>
        <taxon>Desulfococcus</taxon>
    </lineage>
</organism>
<feature type="transmembrane region" description="Helical" evidence="7">
    <location>
        <begin position="210"/>
        <end position="227"/>
    </location>
</feature>
<name>S7TVP1_DESML</name>
<feature type="transmembrane region" description="Helical" evidence="7">
    <location>
        <begin position="247"/>
        <end position="270"/>
    </location>
</feature>
<keyword evidence="5" id="KW-0560">Oxidoreductase</keyword>
<evidence type="ECO:0000256" key="1">
    <source>
        <dbReference type="ARBA" id="ARBA00004651"/>
    </source>
</evidence>
<evidence type="ECO:0000256" key="3">
    <source>
        <dbReference type="ARBA" id="ARBA00022692"/>
    </source>
</evidence>
<sequence length="333" mass="38064">MNVKYMFSLLAVVLLFLLAYAGVEAAGLQVFFGIVVPYLAFAIFLLGFIRKVVDWARSPVPFRIPTTCGQQQSLPWIKQAKFDNPSTSGGVIVRMILEILTFRSLFRNLKFKQKEGGKLFYGLELFLWLGALAFHYAFLVVCIRHLRFFTEPTPFFVKIFERLDGFFQFGLPVVYLSGIVLLAATLYLLLRRMLNAQVNYISLAADYFPLFLIIGIAVTGIMMRYFTKVDVVAIKSFTMGLVTFHPVIPEGVGGLFYVHLFLVSVLLIYFPFSKLMHMGGVFMSPTRNLTGNTRAVRHVNPWNYPVKVHTYEEYEDHFRDLMIEAGLPVENKE</sequence>
<evidence type="ECO:0000256" key="4">
    <source>
        <dbReference type="ARBA" id="ARBA00022989"/>
    </source>
</evidence>
<dbReference type="STRING" id="897.B2D07_17850"/>
<evidence type="ECO:0000313" key="9">
    <source>
        <dbReference type="EMBL" id="EPR41127.1"/>
    </source>
</evidence>
<evidence type="ECO:0000259" key="8">
    <source>
        <dbReference type="Pfam" id="PF02665"/>
    </source>
</evidence>
<dbReference type="RefSeq" id="WP_020876673.1">
    <property type="nucleotide sequence ID" value="NZ_ATHJ01000078.1"/>
</dbReference>
<dbReference type="Pfam" id="PF02665">
    <property type="entry name" value="Nitrate_red_gam"/>
    <property type="match status" value="1"/>
</dbReference>
<keyword evidence="2" id="KW-1003">Cell membrane</keyword>
<accession>S7TVP1</accession>
<dbReference type="Gene3D" id="1.20.950.20">
    <property type="entry name" value="Transmembrane di-heme cytochromes, Chain C"/>
    <property type="match status" value="1"/>
</dbReference>
<keyword evidence="4 7" id="KW-1133">Transmembrane helix</keyword>
<dbReference type="InterPro" id="IPR023234">
    <property type="entry name" value="NarG-like_domain"/>
</dbReference>
<evidence type="ECO:0000313" key="10">
    <source>
        <dbReference type="Proteomes" id="UP000014977"/>
    </source>
</evidence>
<reference evidence="9 10" key="1">
    <citation type="journal article" date="2013" name="Genome Announc.">
        <title>Draft genome sequences for three mercury-methylating, sulfate-reducing bacteria.</title>
        <authorList>
            <person name="Brown S.D."/>
            <person name="Hurt R.A.Jr."/>
            <person name="Gilmour C.C."/>
            <person name="Elias D.A."/>
        </authorList>
    </citation>
    <scope>NUCLEOTIDE SEQUENCE [LARGE SCALE GENOMIC DNA]</scope>
    <source>
        <strain evidence="9 10">DSM 2059</strain>
    </source>
</reference>
<evidence type="ECO:0000256" key="6">
    <source>
        <dbReference type="ARBA" id="ARBA00023136"/>
    </source>
</evidence>
<dbReference type="OrthoDB" id="9769404at2"/>
<evidence type="ECO:0000256" key="7">
    <source>
        <dbReference type="SAM" id="Phobius"/>
    </source>
</evidence>
<dbReference type="AlphaFoldDB" id="S7TVP1"/>
<proteinExistence type="predicted"/>
<comment type="caution">
    <text evidence="9">The sequence shown here is derived from an EMBL/GenBank/DDBJ whole genome shotgun (WGS) entry which is preliminary data.</text>
</comment>
<protein>
    <submittedName>
        <fullName evidence="9">Nitrate reductase gamma subunit</fullName>
    </submittedName>
</protein>
<feature type="transmembrane region" description="Helical" evidence="7">
    <location>
        <begin position="166"/>
        <end position="190"/>
    </location>
</feature>
<dbReference type="NCBIfam" id="NF038037">
    <property type="entry name" value="cytob_DsrM"/>
    <property type="match status" value="1"/>
</dbReference>
<dbReference type="InterPro" id="IPR047660">
    <property type="entry name" value="DsrM"/>
</dbReference>
<dbReference type="GO" id="GO:0016491">
    <property type="term" value="F:oxidoreductase activity"/>
    <property type="evidence" value="ECO:0007669"/>
    <property type="project" value="UniProtKB-KW"/>
</dbReference>
<gene>
    <name evidence="9" type="ORF">dsmv_2242</name>
</gene>
<keyword evidence="3 7" id="KW-0812">Transmembrane</keyword>
<evidence type="ECO:0000256" key="5">
    <source>
        <dbReference type="ARBA" id="ARBA00023002"/>
    </source>
</evidence>
<dbReference type="Proteomes" id="UP000014977">
    <property type="component" value="Unassembled WGS sequence"/>
</dbReference>
<feature type="transmembrane region" description="Helical" evidence="7">
    <location>
        <begin position="31"/>
        <end position="49"/>
    </location>
</feature>
<dbReference type="PATRIC" id="fig|1121405.3.peg.1796"/>
<dbReference type="SUPFAM" id="SSF103501">
    <property type="entry name" value="Respiratory nitrate reductase 1 gamma chain"/>
    <property type="match status" value="1"/>
</dbReference>